<dbReference type="Gene3D" id="1.10.860.10">
    <property type="entry name" value="DNAb Helicase, Chain A"/>
    <property type="match status" value="1"/>
</dbReference>
<dbReference type="GO" id="GO:0016787">
    <property type="term" value="F:hydrolase activity"/>
    <property type="evidence" value="ECO:0007669"/>
    <property type="project" value="UniProtKB-KW"/>
</dbReference>
<keyword evidence="4 12" id="KW-0547">Nucleotide-binding</keyword>
<dbReference type="InterPro" id="IPR007694">
    <property type="entry name" value="DNA_helicase_DnaB-like_C"/>
</dbReference>
<keyword evidence="7 12" id="KW-0067">ATP-binding</keyword>
<dbReference type="FunFam" id="3.40.50.300:FF:000076">
    <property type="entry name" value="Replicative DNA helicase"/>
    <property type="match status" value="1"/>
</dbReference>
<protein>
    <recommendedName>
        <fullName evidence="11 12">Replicative DNA helicase</fullName>
        <ecNumber evidence="11 12">5.6.2.3</ecNumber>
    </recommendedName>
</protein>
<dbReference type="Proteomes" id="UP000215693">
    <property type="component" value="Unassembled WGS sequence"/>
</dbReference>
<dbReference type="GO" id="GO:0043139">
    <property type="term" value="F:5'-3' DNA helicase activity"/>
    <property type="evidence" value="ECO:0007669"/>
    <property type="project" value="UniProtKB-EC"/>
</dbReference>
<dbReference type="InterPro" id="IPR036185">
    <property type="entry name" value="DNA_heli_DnaB-like_N_sf"/>
</dbReference>
<evidence type="ECO:0000256" key="11">
    <source>
        <dbReference type="NCBIfam" id="TIGR00665"/>
    </source>
</evidence>
<dbReference type="EMBL" id="LSNG01000030">
    <property type="protein sequence ID" value="KXN76189.1"/>
    <property type="molecule type" value="Genomic_DNA"/>
</dbReference>
<dbReference type="PANTHER" id="PTHR30153:SF2">
    <property type="entry name" value="REPLICATIVE DNA HELICASE"/>
    <property type="match status" value="1"/>
</dbReference>
<dbReference type="SUPFAM" id="SSF52540">
    <property type="entry name" value="P-loop containing nucleoside triphosphate hydrolases"/>
    <property type="match status" value="1"/>
</dbReference>
<gene>
    <name evidence="17" type="primary">dnaB</name>
    <name evidence="19" type="ORF">A3P64_02290</name>
    <name evidence="15" type="ORF">AYJ53_00240</name>
    <name evidence="18" type="ORF">CBF50_08295</name>
    <name evidence="14" type="ORF">D7321_00065</name>
    <name evidence="20" type="ORF">FEE39_09020</name>
    <name evidence="17" type="ORF">GJU95_02685</name>
    <name evidence="16" type="ORF">NSA17_04420</name>
</gene>
<dbReference type="Proteomes" id="UP001206357">
    <property type="component" value="Unassembled WGS sequence"/>
</dbReference>
<dbReference type="EC" id="5.6.2.3" evidence="11 12"/>
<keyword evidence="5 12" id="KW-0378">Hydrolase</keyword>
<dbReference type="GO" id="GO:1990077">
    <property type="term" value="C:primosome complex"/>
    <property type="evidence" value="ECO:0007669"/>
    <property type="project" value="UniProtKB-UniRule"/>
</dbReference>
<evidence type="ECO:0000256" key="6">
    <source>
        <dbReference type="ARBA" id="ARBA00022806"/>
    </source>
</evidence>
<evidence type="ECO:0000259" key="13">
    <source>
        <dbReference type="PROSITE" id="PS51199"/>
    </source>
</evidence>
<evidence type="ECO:0000256" key="1">
    <source>
        <dbReference type="ARBA" id="ARBA00008428"/>
    </source>
</evidence>
<dbReference type="OrthoDB" id="9773982at2"/>
<dbReference type="Proteomes" id="UP000216448">
    <property type="component" value="Unassembled WGS sequence"/>
</dbReference>
<evidence type="ECO:0000256" key="8">
    <source>
        <dbReference type="ARBA" id="ARBA00023125"/>
    </source>
</evidence>
<dbReference type="Proteomes" id="UP000488295">
    <property type="component" value="Unassembled WGS sequence"/>
</dbReference>
<evidence type="ECO:0000256" key="4">
    <source>
        <dbReference type="ARBA" id="ARBA00022741"/>
    </source>
</evidence>
<sequence>MDNVVSQQIPHDSEAEKAVLGAVFLDPEAIIDASDVLQPDDFYEHANRIVFQAMLNISDREEVIDPVTLQDELKKNNQVDDIGGIAYVTELSMATPTAAHVTYYAKIVKRKAILRNLISTSQRIIQNAIEGSDDVTDILDDAESQIMGVSQDNASGGFKSIHDVLNTAMEEINSIPDDGNMVTGLPSGFSELDKMTTGFHDDELIILAARPGVGKTAFALNVAQFVGLKTDKTVAMFSLEMGAEQLVQRMLASEGLIDSQHLRTGQLTDEEWRKLVVAAGSLDNTSIYIDDTPGIKMSEIRAKARRLAKEKGNLGLIVIDYLQLIEGPRSESRQQEVSAISRQLKKLAKELHIPVIALSQLSRSVEQRQDKRPVLSDIRESGSIEQDADIVAFLYRDDYYRDERDEDDEGEVEAEEDNGEVEVIIEKNRSGTRGTVKLMFSKPYNRFSNLDYTHSEA</sequence>
<reference evidence="16" key="8">
    <citation type="submission" date="2022-07" db="EMBL/GenBank/DDBJ databases">
        <title>Enhanced cultured diversity of the mouse gut microbiota enables custom-made synthetic communities.</title>
        <authorList>
            <person name="Afrizal A."/>
        </authorList>
    </citation>
    <scope>NUCLEOTIDE SEQUENCE</scope>
    <source>
        <strain evidence="16">DSM 100219</strain>
    </source>
</reference>
<keyword evidence="9" id="KW-0413">Isomerase</keyword>
<evidence type="ECO:0000313" key="16">
    <source>
        <dbReference type="EMBL" id="MCR1914671.1"/>
    </source>
</evidence>
<evidence type="ECO:0000313" key="22">
    <source>
        <dbReference type="Proteomes" id="UP000215693"/>
    </source>
</evidence>
<dbReference type="InterPro" id="IPR007693">
    <property type="entry name" value="DNA_helicase_DnaB-like_N"/>
</dbReference>
<evidence type="ECO:0000256" key="9">
    <source>
        <dbReference type="ARBA" id="ARBA00023235"/>
    </source>
</evidence>
<evidence type="ECO:0000256" key="10">
    <source>
        <dbReference type="ARBA" id="ARBA00048954"/>
    </source>
</evidence>
<dbReference type="Pfam" id="PF00772">
    <property type="entry name" value="DnaB"/>
    <property type="match status" value="1"/>
</dbReference>
<dbReference type="SUPFAM" id="SSF48024">
    <property type="entry name" value="N-terminal domain of DnaB helicase"/>
    <property type="match status" value="1"/>
</dbReference>
<organism evidence="17 26">
    <name type="scientific">Lactobacillus johnsonii</name>
    <dbReference type="NCBI Taxonomy" id="33959"/>
    <lineage>
        <taxon>Bacteria</taxon>
        <taxon>Bacillati</taxon>
        <taxon>Bacillota</taxon>
        <taxon>Bacilli</taxon>
        <taxon>Lactobacillales</taxon>
        <taxon>Lactobacillaceae</taxon>
        <taxon>Lactobacillus</taxon>
    </lineage>
</organism>
<evidence type="ECO:0000256" key="7">
    <source>
        <dbReference type="ARBA" id="ARBA00022840"/>
    </source>
</evidence>
<keyword evidence="8 12" id="KW-0238">DNA-binding</keyword>
<evidence type="ECO:0000313" key="20">
    <source>
        <dbReference type="EMBL" id="QIA88348.1"/>
    </source>
</evidence>
<reference evidence="18 22" key="2">
    <citation type="submission" date="2017-04" db="EMBL/GenBank/DDBJ databases">
        <authorList>
            <person name="Lin X.B."/>
            <person name="Stothard P."/>
            <person name="Tasseva G."/>
            <person name="Walter J."/>
        </authorList>
    </citation>
    <scope>NUCLEOTIDE SEQUENCE [LARGE SCALE GENOMIC DNA]</scope>
    <source>
        <strain evidence="18 22">117c</strain>
    </source>
</reference>
<comment type="function">
    <text evidence="12">The main replicative DNA helicase, it participates in initiation and elongation during chromosome replication. Travels ahead of the DNA replisome, separating dsDNA into templates for DNA synthesis. A processive ATP-dependent 5'-3' DNA helicase it has DNA-dependent ATPase activity.</text>
</comment>
<dbReference type="PROSITE" id="PS51199">
    <property type="entry name" value="SF4_HELICASE"/>
    <property type="match status" value="1"/>
</dbReference>
<keyword evidence="3 12" id="KW-0235">DNA replication</keyword>
<comment type="similarity">
    <text evidence="1 12">Belongs to the helicase family. DnaB subfamily.</text>
</comment>
<proteinExistence type="inferred from homology"/>
<evidence type="ECO:0000313" key="23">
    <source>
        <dbReference type="Proteomes" id="UP000216448"/>
    </source>
</evidence>
<evidence type="ECO:0000313" key="14">
    <source>
        <dbReference type="EMBL" id="AZZ66586.1"/>
    </source>
</evidence>
<feature type="domain" description="SF4 helicase" evidence="13">
    <location>
        <begin position="178"/>
        <end position="454"/>
    </location>
</feature>
<dbReference type="InterPro" id="IPR027417">
    <property type="entry name" value="P-loop_NTPase"/>
</dbReference>
<dbReference type="EMBL" id="WKKC01000007">
    <property type="protein sequence ID" value="MTE02687.1"/>
    <property type="molecule type" value="Genomic_DNA"/>
</dbReference>
<reference evidence="19 23" key="3">
    <citation type="submission" date="2017-05" db="EMBL/GenBank/DDBJ databases">
        <title>Lactobacillus johnsonii from commercial turkeys.</title>
        <authorList>
            <person name="Johnson T.J."/>
            <person name="Youmans B."/>
        </authorList>
    </citation>
    <scope>NUCLEOTIDE SEQUENCE [LARGE SCALE GENOMIC DNA]</scope>
    <source>
        <strain evidence="19 23">UMNLJ54</strain>
    </source>
</reference>
<evidence type="ECO:0000313" key="26">
    <source>
        <dbReference type="Proteomes" id="UP000488295"/>
    </source>
</evidence>
<evidence type="ECO:0000313" key="21">
    <source>
        <dbReference type="Proteomes" id="UP000070346"/>
    </source>
</evidence>
<dbReference type="Gene3D" id="3.40.50.300">
    <property type="entry name" value="P-loop containing nucleotide triphosphate hydrolases"/>
    <property type="match status" value="1"/>
</dbReference>
<evidence type="ECO:0000313" key="17">
    <source>
        <dbReference type="EMBL" id="MTE02687.1"/>
    </source>
</evidence>
<evidence type="ECO:0000313" key="18">
    <source>
        <dbReference type="EMBL" id="OYS11036.1"/>
    </source>
</evidence>
<dbReference type="PANTHER" id="PTHR30153">
    <property type="entry name" value="REPLICATIVE DNA HELICASE DNAB"/>
    <property type="match status" value="1"/>
</dbReference>
<evidence type="ECO:0000313" key="19">
    <source>
        <dbReference type="EMBL" id="PAB53172.1"/>
    </source>
</evidence>
<reference evidence="15 21" key="1">
    <citation type="submission" date="2016-02" db="EMBL/GenBank/DDBJ databases">
        <title>Complete Genome Sequences of Lactobacillus johnsonii Strain W1.</title>
        <authorList>
            <person name="Sun Y."/>
            <person name="Wu X."/>
        </authorList>
    </citation>
    <scope>NUCLEOTIDE SEQUENCE [LARGE SCALE GENOMIC DNA]</scope>
    <source>
        <strain evidence="15 21">W1</strain>
    </source>
</reference>
<evidence type="ECO:0000256" key="2">
    <source>
        <dbReference type="ARBA" id="ARBA00022515"/>
    </source>
</evidence>
<dbReference type="AlphaFoldDB" id="A0A137PMH4"/>
<dbReference type="GO" id="GO:0042802">
    <property type="term" value="F:identical protein binding"/>
    <property type="evidence" value="ECO:0007669"/>
    <property type="project" value="UniProtKB-ARBA"/>
</dbReference>
<dbReference type="EMBL" id="CP032680">
    <property type="protein sequence ID" value="AZZ66586.1"/>
    <property type="molecule type" value="Genomic_DNA"/>
</dbReference>
<comment type="catalytic activity">
    <reaction evidence="10 12">
        <text>ATP + H2O = ADP + phosphate + H(+)</text>
        <dbReference type="Rhea" id="RHEA:13065"/>
        <dbReference type="ChEBI" id="CHEBI:15377"/>
        <dbReference type="ChEBI" id="CHEBI:15378"/>
        <dbReference type="ChEBI" id="CHEBI:30616"/>
        <dbReference type="ChEBI" id="CHEBI:43474"/>
        <dbReference type="ChEBI" id="CHEBI:456216"/>
        <dbReference type="EC" id="5.6.2.3"/>
    </reaction>
</comment>
<dbReference type="Proteomes" id="UP000283758">
    <property type="component" value="Chromosome"/>
</dbReference>
<dbReference type="SMART" id="SM00382">
    <property type="entry name" value="AAA"/>
    <property type="match status" value="1"/>
</dbReference>
<dbReference type="GO" id="GO:0005524">
    <property type="term" value="F:ATP binding"/>
    <property type="evidence" value="ECO:0007669"/>
    <property type="project" value="UniProtKB-UniRule"/>
</dbReference>
<dbReference type="CDD" id="cd00984">
    <property type="entry name" value="DnaB_C"/>
    <property type="match status" value="1"/>
</dbReference>
<dbReference type="EMBL" id="NGOH01000099">
    <property type="protein sequence ID" value="OYS11036.1"/>
    <property type="molecule type" value="Genomic_DNA"/>
</dbReference>
<reference evidence="14 24" key="5">
    <citation type="submission" date="2018-10" db="EMBL/GenBank/DDBJ databases">
        <title>Complete genome sequencing of Lactobacillus johnsonii ZLJ010.</title>
        <authorList>
            <person name="Zhang W."/>
            <person name="Ji H."/>
            <person name="Wang J."/>
            <person name="Zhang D."/>
            <person name="Liu H."/>
            <person name="Wang S."/>
            <person name="Wang Y."/>
        </authorList>
    </citation>
    <scope>NUCLEOTIDE SEQUENCE [LARGE SCALE GENOMIC DNA]</scope>
    <source>
        <strain evidence="14 24">ZLJ010</strain>
    </source>
</reference>
<keyword evidence="6 12" id="KW-0347">Helicase</keyword>
<evidence type="ECO:0000256" key="3">
    <source>
        <dbReference type="ARBA" id="ARBA00022705"/>
    </source>
</evidence>
<evidence type="ECO:0000313" key="24">
    <source>
        <dbReference type="Proteomes" id="UP000283758"/>
    </source>
</evidence>
<dbReference type="RefSeq" id="WP_004896324.1">
    <property type="nucleotide sequence ID" value="NZ_BLMB01000006.1"/>
</dbReference>
<dbReference type="EMBL" id="JANKAU010000003">
    <property type="protein sequence ID" value="MCR1914671.1"/>
    <property type="molecule type" value="Genomic_DNA"/>
</dbReference>
<dbReference type="Proteomes" id="UP000464749">
    <property type="component" value="Chromosome"/>
</dbReference>
<dbReference type="InterPro" id="IPR016136">
    <property type="entry name" value="DNA_helicase_N/primase_C"/>
</dbReference>
<dbReference type="NCBIfam" id="TIGR00665">
    <property type="entry name" value="DnaB"/>
    <property type="match status" value="1"/>
</dbReference>
<dbReference type="NCBIfam" id="NF004384">
    <property type="entry name" value="PRK05748.1"/>
    <property type="match status" value="1"/>
</dbReference>
<reference evidence="20 25" key="6">
    <citation type="submission" date="2019-06" db="EMBL/GenBank/DDBJ databases">
        <title>Whole genome sequencing of Lactobacillus johnsonii strain G2A.</title>
        <authorList>
            <person name="Conlan S."/>
            <person name="Thomas P.J."/>
            <person name="Mullikin J."/>
            <person name="Singer J."/>
            <person name="Weaver C."/>
            <person name="Segre J.A."/>
        </authorList>
    </citation>
    <scope>NUCLEOTIDE SEQUENCE [LARGE SCALE GENOMIC DNA]</scope>
    <source>
        <strain evidence="20 25">G2A</strain>
    </source>
</reference>
<dbReference type="GO" id="GO:0005829">
    <property type="term" value="C:cytosol"/>
    <property type="evidence" value="ECO:0007669"/>
    <property type="project" value="TreeGrafter"/>
</dbReference>
<dbReference type="Proteomes" id="UP000070346">
    <property type="component" value="Unassembled WGS sequence"/>
</dbReference>
<dbReference type="Pfam" id="PF03796">
    <property type="entry name" value="DnaB_C"/>
    <property type="match status" value="1"/>
</dbReference>
<dbReference type="InterPro" id="IPR007692">
    <property type="entry name" value="DNA_helicase_DnaB"/>
</dbReference>
<accession>A0A137PMH4</accession>
<name>A0A137PMH4_LACJH</name>
<dbReference type="InterPro" id="IPR003593">
    <property type="entry name" value="AAA+_ATPase"/>
</dbReference>
<evidence type="ECO:0000256" key="5">
    <source>
        <dbReference type="ARBA" id="ARBA00022801"/>
    </source>
</evidence>
<evidence type="ECO:0000313" key="15">
    <source>
        <dbReference type="EMBL" id="KXN76189.1"/>
    </source>
</evidence>
<dbReference type="EMBL" id="CP040854">
    <property type="protein sequence ID" value="QIA88348.1"/>
    <property type="molecule type" value="Genomic_DNA"/>
</dbReference>
<dbReference type="FunFam" id="1.10.860.10:FF:000001">
    <property type="entry name" value="Replicative DNA helicase"/>
    <property type="match status" value="1"/>
</dbReference>
<dbReference type="EMBL" id="NIBB01000011">
    <property type="protein sequence ID" value="PAB53172.1"/>
    <property type="molecule type" value="Genomic_DNA"/>
</dbReference>
<evidence type="ECO:0000313" key="25">
    <source>
        <dbReference type="Proteomes" id="UP000464749"/>
    </source>
</evidence>
<reference evidence="17 26" key="7">
    <citation type="submission" date="2019-11" db="EMBL/GenBank/DDBJ databases">
        <title>Gastrointestinal microbiota of Peromyscus leucopus.</title>
        <authorList>
            <person name="Milovic A."/>
            <person name="Bassam K."/>
            <person name="Barbour A.G."/>
        </authorList>
    </citation>
    <scope>NUCLEOTIDE SEQUENCE [LARGE SCALE GENOMIC DNA]</scope>
    <source>
        <strain evidence="17 26">LL8</strain>
    </source>
</reference>
<dbReference type="GO" id="GO:0003677">
    <property type="term" value="F:DNA binding"/>
    <property type="evidence" value="ECO:0007669"/>
    <property type="project" value="UniProtKB-UniRule"/>
</dbReference>
<reference evidence="18 22" key="4">
    <citation type="submission" date="2017-09" db="EMBL/GenBank/DDBJ databases">
        <title>Tripartite evolution among Lactobacillus johnsonii, Lactobacillus taiwanensis, Lactobacillus reuteri and their rodent host.</title>
        <authorList>
            <person name="Wang T."/>
            <person name="Knowles S."/>
            <person name="Cheng C."/>
        </authorList>
    </citation>
    <scope>NUCLEOTIDE SEQUENCE [LARGE SCALE GENOMIC DNA]</scope>
    <source>
        <strain evidence="18 22">117c</strain>
    </source>
</reference>
<dbReference type="GO" id="GO:0006269">
    <property type="term" value="P:DNA replication, synthesis of primer"/>
    <property type="evidence" value="ECO:0007669"/>
    <property type="project" value="UniProtKB-UniRule"/>
</dbReference>
<keyword evidence="2 12" id="KW-0639">Primosome</keyword>
<evidence type="ECO:0000256" key="12">
    <source>
        <dbReference type="RuleBase" id="RU362085"/>
    </source>
</evidence>